<feature type="domain" description="Integrase catalytic" evidence="2">
    <location>
        <begin position="264"/>
        <end position="432"/>
    </location>
</feature>
<evidence type="ECO:0000313" key="4">
    <source>
        <dbReference type="Proteomes" id="UP000270094"/>
    </source>
</evidence>
<gene>
    <name evidence="3" type="ORF">SVUK_LOCUS34</name>
</gene>
<dbReference type="Gene3D" id="3.30.420.10">
    <property type="entry name" value="Ribonuclease H-like superfamily/Ribonuclease H"/>
    <property type="match status" value="1"/>
</dbReference>
<dbReference type="PANTHER" id="PTHR33936:SF9">
    <property type="entry name" value="C2H2-TYPE DOMAIN-CONTAINING PROTEIN"/>
    <property type="match status" value="1"/>
</dbReference>
<reference evidence="3 4" key="1">
    <citation type="submission" date="2018-11" db="EMBL/GenBank/DDBJ databases">
        <authorList>
            <consortium name="Pathogen Informatics"/>
        </authorList>
    </citation>
    <scope>NUCLEOTIDE SEQUENCE [LARGE SCALE GENOMIC DNA]</scope>
</reference>
<dbReference type="PANTHER" id="PTHR33936">
    <property type="entry name" value="PROTEIN CBG17840"/>
    <property type="match status" value="1"/>
</dbReference>
<sequence length="829" mass="94709">MSGQPQEHDALPGGHQMLDRDHEQEIRHRQHQDAVYTSTSDVSTKVLPQNYAALSSEMIEVIPADDLMAEAVEEVGELATGRQYLYEYDSMVHTQHDQNIIYQLYQPLETGHGTFICRICLELGETVEFVNKASYTHHRYKVHGSYNRFRHLVESICNCRFMLHTKQPHNKRQIMHCSRSEHKLILQSRRHRLPSVRMMKEGAWCPAQISFKIDPKTSKVDAFYQLFHYGHAKEYRDLQDIMDNADVSTPSGLDIVFPEMPCCPADRPMQYLQIDLISADSCVYVNMVYSHILIMTDVKTGYMFCKPIPEAGTRQLLIRILTDIFLQFGVPEGFSCGHSVTVIRDVMNAIAGIFRVTLKEILYDRSTSPSLTPDYDSFLRALYEQAMFELQSKHRWVEMVQFTTMVLNQSGKKSAFERMFNRKPYNLPDHKIAPWLVGEELSLGDDDGHIDVEYVEQIEESAESVSEDQYRADTPRFQIGDKVYLRNFDTVPSRGNTLPYLYGYIGGVDWENSPHFPYRVHFSKCKDPWPNENSVSAWVNPYDLLPVTLGLHVLPDDERVQATTSLLCSCGGGQFGTPCPLFRSYLCANSMAKACCLNSGKMCEYHEECADGDDTYSVTLFCGASFQSILSPRFYSKFQRMESLSKVFAENQPRSKLRRRIPHLIPANTPLPGEQDNIVEMPILTNESAITRLKRKKAEQDFGTLPEVSTIVVESEDRTLVPALSKKTACDDAGKRHQLFETSSLQMHEENTKNMRGEHDLHGSTFSDSSRLAKRPRRATGSEEKVTKSEKTTYSELKPLSTESQEEDVILFAFCVATIFQAKFLFKVL</sequence>
<dbReference type="PROSITE" id="PS50994">
    <property type="entry name" value="INTEGRASE"/>
    <property type="match status" value="1"/>
</dbReference>
<evidence type="ECO:0000313" key="3">
    <source>
        <dbReference type="EMBL" id="VDM65036.1"/>
    </source>
</evidence>
<dbReference type="Proteomes" id="UP000270094">
    <property type="component" value="Unassembled WGS sequence"/>
</dbReference>
<dbReference type="InterPro" id="IPR052797">
    <property type="entry name" value="RegFact_GeneExpr_CellDeath"/>
</dbReference>
<protein>
    <recommendedName>
        <fullName evidence="2">Integrase catalytic domain-containing protein</fullName>
    </recommendedName>
</protein>
<proteinExistence type="predicted"/>
<dbReference type="InterPro" id="IPR036397">
    <property type="entry name" value="RNaseH_sf"/>
</dbReference>
<organism evidence="3 4">
    <name type="scientific">Strongylus vulgaris</name>
    <name type="common">Blood worm</name>
    <dbReference type="NCBI Taxonomy" id="40348"/>
    <lineage>
        <taxon>Eukaryota</taxon>
        <taxon>Metazoa</taxon>
        <taxon>Ecdysozoa</taxon>
        <taxon>Nematoda</taxon>
        <taxon>Chromadorea</taxon>
        <taxon>Rhabditida</taxon>
        <taxon>Rhabditina</taxon>
        <taxon>Rhabditomorpha</taxon>
        <taxon>Strongyloidea</taxon>
        <taxon>Strongylidae</taxon>
        <taxon>Strongylus</taxon>
    </lineage>
</organism>
<dbReference type="InterPro" id="IPR001584">
    <property type="entry name" value="Integrase_cat-core"/>
</dbReference>
<dbReference type="EMBL" id="UYYB01000043">
    <property type="protein sequence ID" value="VDM65036.1"/>
    <property type="molecule type" value="Genomic_DNA"/>
</dbReference>
<feature type="compositionally biased region" description="Basic and acidic residues" evidence="1">
    <location>
        <begin position="780"/>
        <end position="793"/>
    </location>
</feature>
<dbReference type="AlphaFoldDB" id="A0A3P7I6L2"/>
<dbReference type="GO" id="GO:0003676">
    <property type="term" value="F:nucleic acid binding"/>
    <property type="evidence" value="ECO:0007669"/>
    <property type="project" value="InterPro"/>
</dbReference>
<evidence type="ECO:0000256" key="1">
    <source>
        <dbReference type="SAM" id="MobiDB-lite"/>
    </source>
</evidence>
<keyword evidence="4" id="KW-1185">Reference proteome</keyword>
<dbReference type="GO" id="GO:0015074">
    <property type="term" value="P:DNA integration"/>
    <property type="evidence" value="ECO:0007669"/>
    <property type="project" value="InterPro"/>
</dbReference>
<dbReference type="OrthoDB" id="5808026at2759"/>
<feature type="region of interest" description="Disordered" evidence="1">
    <location>
        <begin position="756"/>
        <end position="795"/>
    </location>
</feature>
<name>A0A3P7I6L2_STRVU</name>
<evidence type="ECO:0000259" key="2">
    <source>
        <dbReference type="PROSITE" id="PS50994"/>
    </source>
</evidence>
<accession>A0A3P7I6L2</accession>